<gene>
    <name evidence="1" type="ORF">SMTD_LOCUS2275</name>
</gene>
<evidence type="ECO:0000313" key="2">
    <source>
        <dbReference type="Proteomes" id="UP000269396"/>
    </source>
</evidence>
<name>A0A183NJI9_9TREM</name>
<accession>A0A183NJI9</accession>
<proteinExistence type="predicted"/>
<evidence type="ECO:0000313" key="1">
    <source>
        <dbReference type="EMBL" id="VDO85634.1"/>
    </source>
</evidence>
<protein>
    <submittedName>
        <fullName evidence="1">Uncharacterized protein</fullName>
    </submittedName>
</protein>
<dbReference type="PANTHER" id="PTHR21696:SF2">
    <property type="entry name" value="PROTEIN UNC-79 HOMOLOG"/>
    <property type="match status" value="1"/>
</dbReference>
<dbReference type="Proteomes" id="UP000269396">
    <property type="component" value="Unassembled WGS sequence"/>
</dbReference>
<organism evidence="1 2">
    <name type="scientific">Schistosoma mattheei</name>
    <dbReference type="NCBI Taxonomy" id="31246"/>
    <lineage>
        <taxon>Eukaryota</taxon>
        <taxon>Metazoa</taxon>
        <taxon>Spiralia</taxon>
        <taxon>Lophotrochozoa</taxon>
        <taxon>Platyhelminthes</taxon>
        <taxon>Trematoda</taxon>
        <taxon>Digenea</taxon>
        <taxon>Strigeidida</taxon>
        <taxon>Schistosomatoidea</taxon>
        <taxon>Schistosomatidae</taxon>
        <taxon>Schistosoma</taxon>
    </lineage>
</organism>
<dbReference type="EMBL" id="UZAL01003003">
    <property type="protein sequence ID" value="VDO85634.1"/>
    <property type="molecule type" value="Genomic_DNA"/>
</dbReference>
<dbReference type="STRING" id="31246.A0A183NJI9"/>
<reference evidence="1 2" key="1">
    <citation type="submission" date="2018-11" db="EMBL/GenBank/DDBJ databases">
        <authorList>
            <consortium name="Pathogen Informatics"/>
        </authorList>
    </citation>
    <scope>NUCLEOTIDE SEQUENCE [LARGE SCALE GENOMIC DNA]</scope>
    <source>
        <strain>Denwood</strain>
        <strain evidence="2">Zambia</strain>
    </source>
</reference>
<sequence>MDNGITASQMVPSQICITLDGGSVIQRTIISVLVDFEDHMSIFQPISLLMESLNKQKSISLDTLPILLENLANYLEHLPNLTDDSKLNHFIASGWTDIIGPLDLFLRKLTTVTPIPINLATTVRIMTYVVRSPVASNFKFDYTLSTVLKVGGKFFKETFSN</sequence>
<keyword evidence="2" id="KW-1185">Reference proteome</keyword>
<dbReference type="InterPro" id="IPR024855">
    <property type="entry name" value="UNC79"/>
</dbReference>
<dbReference type="PANTHER" id="PTHR21696">
    <property type="entry name" value="PROTEIN UNC-79 HOMOLOG"/>
    <property type="match status" value="1"/>
</dbReference>
<dbReference type="AlphaFoldDB" id="A0A183NJI9"/>